<proteinExistence type="predicted"/>
<evidence type="ECO:0000256" key="1">
    <source>
        <dbReference type="SAM" id="SignalP"/>
    </source>
</evidence>
<dbReference type="AlphaFoldDB" id="A0AAE0X4J2"/>
<protein>
    <recommendedName>
        <fullName evidence="4">Secreted protein</fullName>
    </recommendedName>
</protein>
<dbReference type="EMBL" id="JAULSO010000003">
    <property type="protein sequence ID" value="KAK3685124.1"/>
    <property type="molecule type" value="Genomic_DNA"/>
</dbReference>
<gene>
    <name evidence="2" type="ORF">B0T22DRAFT_211772</name>
</gene>
<name>A0AAE0X4J2_9PEZI</name>
<evidence type="ECO:0008006" key="4">
    <source>
        <dbReference type="Google" id="ProtNLM"/>
    </source>
</evidence>
<reference evidence="2" key="1">
    <citation type="journal article" date="2023" name="Mol. Phylogenet. Evol.">
        <title>Genome-scale phylogeny and comparative genomics of the fungal order Sordariales.</title>
        <authorList>
            <person name="Hensen N."/>
            <person name="Bonometti L."/>
            <person name="Westerberg I."/>
            <person name="Brannstrom I.O."/>
            <person name="Guillou S."/>
            <person name="Cros-Aarteil S."/>
            <person name="Calhoun S."/>
            <person name="Haridas S."/>
            <person name="Kuo A."/>
            <person name="Mondo S."/>
            <person name="Pangilinan J."/>
            <person name="Riley R."/>
            <person name="LaButti K."/>
            <person name="Andreopoulos B."/>
            <person name="Lipzen A."/>
            <person name="Chen C."/>
            <person name="Yan M."/>
            <person name="Daum C."/>
            <person name="Ng V."/>
            <person name="Clum A."/>
            <person name="Steindorff A."/>
            <person name="Ohm R.A."/>
            <person name="Martin F."/>
            <person name="Silar P."/>
            <person name="Natvig D.O."/>
            <person name="Lalanne C."/>
            <person name="Gautier V."/>
            <person name="Ament-Velasquez S.L."/>
            <person name="Kruys A."/>
            <person name="Hutchinson M.I."/>
            <person name="Powell A.J."/>
            <person name="Barry K."/>
            <person name="Miller A.N."/>
            <person name="Grigoriev I.V."/>
            <person name="Debuchy R."/>
            <person name="Gladieux P."/>
            <person name="Hiltunen Thoren M."/>
            <person name="Johannesson H."/>
        </authorList>
    </citation>
    <scope>NUCLEOTIDE SEQUENCE</scope>
    <source>
        <strain evidence="2">CBS 314.62</strain>
    </source>
</reference>
<comment type="caution">
    <text evidence="2">The sequence shown here is derived from an EMBL/GenBank/DDBJ whole genome shotgun (WGS) entry which is preliminary data.</text>
</comment>
<dbReference type="Proteomes" id="UP001270362">
    <property type="component" value="Unassembled WGS sequence"/>
</dbReference>
<feature type="signal peptide" evidence="1">
    <location>
        <begin position="1"/>
        <end position="21"/>
    </location>
</feature>
<evidence type="ECO:0000313" key="2">
    <source>
        <dbReference type="EMBL" id="KAK3685124.1"/>
    </source>
</evidence>
<organism evidence="2 3">
    <name type="scientific">Podospora appendiculata</name>
    <dbReference type="NCBI Taxonomy" id="314037"/>
    <lineage>
        <taxon>Eukaryota</taxon>
        <taxon>Fungi</taxon>
        <taxon>Dikarya</taxon>
        <taxon>Ascomycota</taxon>
        <taxon>Pezizomycotina</taxon>
        <taxon>Sordariomycetes</taxon>
        <taxon>Sordariomycetidae</taxon>
        <taxon>Sordariales</taxon>
        <taxon>Podosporaceae</taxon>
        <taxon>Podospora</taxon>
    </lineage>
</organism>
<keyword evidence="1" id="KW-0732">Signal</keyword>
<sequence length="71" mass="7530">MMVRSLLSLCVSQLFSCATESLSMSVSLQSHCGSCEYYETKPTSQHGHMTGDSSSASLIIILTADGTPQAI</sequence>
<reference evidence="2" key="2">
    <citation type="submission" date="2023-06" db="EMBL/GenBank/DDBJ databases">
        <authorList>
            <consortium name="Lawrence Berkeley National Laboratory"/>
            <person name="Haridas S."/>
            <person name="Hensen N."/>
            <person name="Bonometti L."/>
            <person name="Westerberg I."/>
            <person name="Brannstrom I.O."/>
            <person name="Guillou S."/>
            <person name="Cros-Aarteil S."/>
            <person name="Calhoun S."/>
            <person name="Kuo A."/>
            <person name="Mondo S."/>
            <person name="Pangilinan J."/>
            <person name="Riley R."/>
            <person name="Labutti K."/>
            <person name="Andreopoulos B."/>
            <person name="Lipzen A."/>
            <person name="Chen C."/>
            <person name="Yanf M."/>
            <person name="Daum C."/>
            <person name="Ng V."/>
            <person name="Clum A."/>
            <person name="Steindorff A."/>
            <person name="Ohm R."/>
            <person name="Martin F."/>
            <person name="Silar P."/>
            <person name="Natvig D."/>
            <person name="Lalanne C."/>
            <person name="Gautier V."/>
            <person name="Ament-Velasquez S.L."/>
            <person name="Kruys A."/>
            <person name="Hutchinson M.I."/>
            <person name="Powell A.J."/>
            <person name="Barry K."/>
            <person name="Miller A.N."/>
            <person name="Grigoriev I.V."/>
            <person name="Debuchy R."/>
            <person name="Gladieux P."/>
            <person name="Thoren M.H."/>
            <person name="Johannesson H."/>
        </authorList>
    </citation>
    <scope>NUCLEOTIDE SEQUENCE</scope>
    <source>
        <strain evidence="2">CBS 314.62</strain>
    </source>
</reference>
<keyword evidence="3" id="KW-1185">Reference proteome</keyword>
<feature type="chain" id="PRO_5041901483" description="Secreted protein" evidence="1">
    <location>
        <begin position="22"/>
        <end position="71"/>
    </location>
</feature>
<accession>A0AAE0X4J2</accession>
<evidence type="ECO:0000313" key="3">
    <source>
        <dbReference type="Proteomes" id="UP001270362"/>
    </source>
</evidence>